<dbReference type="Proteomes" id="UP000299102">
    <property type="component" value="Unassembled WGS sequence"/>
</dbReference>
<organism evidence="2 3">
    <name type="scientific">Eumeta variegata</name>
    <name type="common">Bagworm moth</name>
    <name type="synonym">Eumeta japonica</name>
    <dbReference type="NCBI Taxonomy" id="151549"/>
    <lineage>
        <taxon>Eukaryota</taxon>
        <taxon>Metazoa</taxon>
        <taxon>Ecdysozoa</taxon>
        <taxon>Arthropoda</taxon>
        <taxon>Hexapoda</taxon>
        <taxon>Insecta</taxon>
        <taxon>Pterygota</taxon>
        <taxon>Neoptera</taxon>
        <taxon>Endopterygota</taxon>
        <taxon>Lepidoptera</taxon>
        <taxon>Glossata</taxon>
        <taxon>Ditrysia</taxon>
        <taxon>Tineoidea</taxon>
        <taxon>Psychidae</taxon>
        <taxon>Oiketicinae</taxon>
        <taxon>Eumeta</taxon>
    </lineage>
</organism>
<gene>
    <name evidence="2" type="ORF">EVAR_15898_1</name>
</gene>
<dbReference type="AlphaFoldDB" id="A0A4C1UFF1"/>
<evidence type="ECO:0000313" key="3">
    <source>
        <dbReference type="Proteomes" id="UP000299102"/>
    </source>
</evidence>
<feature type="region of interest" description="Disordered" evidence="1">
    <location>
        <begin position="238"/>
        <end position="265"/>
    </location>
</feature>
<name>A0A4C1UFF1_EUMVA</name>
<reference evidence="2 3" key="1">
    <citation type="journal article" date="2019" name="Commun. Biol.">
        <title>The bagworm genome reveals a unique fibroin gene that provides high tensile strength.</title>
        <authorList>
            <person name="Kono N."/>
            <person name="Nakamura H."/>
            <person name="Ohtoshi R."/>
            <person name="Tomita M."/>
            <person name="Numata K."/>
            <person name="Arakawa K."/>
        </authorList>
    </citation>
    <scope>NUCLEOTIDE SEQUENCE [LARGE SCALE GENOMIC DNA]</scope>
</reference>
<sequence length="265" mass="29258">MGFCPSSHSQGEKYKKVAAGASSVNGQQTQGFFHGARSPRSHLLRNFKVYWTLPASPDQPNPISDPEMETSTLDSPGALPVTLAIPTAVAVIPKKRPPTTLSWKAPTVATVAIDKTDQKSLQNLATLLATLKVLQEERKFCVVLRRVPKKLPIEEVKEELLAQNLPVQSRARCVKCLLRVHTAMSWSPSAASSARAHGFCLEVTNSGVTNNFITSKTKTTKAHYRTISACGGRSIIREQRARRPRSSRQASTLLDFPQDRRRRPH</sequence>
<keyword evidence="3" id="KW-1185">Reference proteome</keyword>
<accession>A0A4C1UFF1</accession>
<evidence type="ECO:0000256" key="1">
    <source>
        <dbReference type="SAM" id="MobiDB-lite"/>
    </source>
</evidence>
<dbReference type="OrthoDB" id="10022108at2759"/>
<dbReference type="EMBL" id="BGZK01000164">
    <property type="protein sequence ID" value="GBP24692.1"/>
    <property type="molecule type" value="Genomic_DNA"/>
</dbReference>
<proteinExistence type="predicted"/>
<comment type="caution">
    <text evidence="2">The sequence shown here is derived from an EMBL/GenBank/DDBJ whole genome shotgun (WGS) entry which is preliminary data.</text>
</comment>
<evidence type="ECO:0000313" key="2">
    <source>
        <dbReference type="EMBL" id="GBP24692.1"/>
    </source>
</evidence>
<protein>
    <submittedName>
        <fullName evidence="2">Uncharacterized protein</fullName>
    </submittedName>
</protein>